<protein>
    <recommendedName>
        <fullName evidence="4">Radical SAM superfamily protein</fullName>
    </recommendedName>
</protein>
<proteinExistence type="predicted"/>
<dbReference type="KEGG" id="pbap:Pla133_00510"/>
<keyword evidence="3" id="KW-1185">Reference proteome</keyword>
<evidence type="ECO:0000313" key="3">
    <source>
        <dbReference type="Proteomes" id="UP000316921"/>
    </source>
</evidence>
<dbReference type="EMBL" id="CP036287">
    <property type="protein sequence ID" value="QDU64989.1"/>
    <property type="molecule type" value="Genomic_DNA"/>
</dbReference>
<evidence type="ECO:0000313" key="2">
    <source>
        <dbReference type="EMBL" id="QDU64989.1"/>
    </source>
</evidence>
<evidence type="ECO:0000256" key="1">
    <source>
        <dbReference type="SAM" id="MobiDB-lite"/>
    </source>
</evidence>
<sequence length="214" mass="24141">MAERLDPAAARARIDSFGPEVIVALVGSVSWDEDRPFLADQAAHGRRVIATGDVLHEASEQRLAEEPWLEAALHLFSNEDVLTYLSGDRERIEDMTVRDAAGAPERLMRLERKKRKGGFRVPRPRHELFPTDGYHFSFARSKRFATLLTDYDCPYHCTFCMIGLRDRHPGFPDAAGRRRAGGDRRAARARGEGAVLHGPVPLRRLTLPPQHRVK</sequence>
<organism evidence="2 3">
    <name type="scientific">Engelhardtia mirabilis</name>
    <dbReference type="NCBI Taxonomy" id="2528011"/>
    <lineage>
        <taxon>Bacteria</taxon>
        <taxon>Pseudomonadati</taxon>
        <taxon>Planctomycetota</taxon>
        <taxon>Planctomycetia</taxon>
        <taxon>Planctomycetia incertae sedis</taxon>
        <taxon>Engelhardtia</taxon>
    </lineage>
</organism>
<name>A0A518BDC9_9BACT</name>
<evidence type="ECO:0008006" key="4">
    <source>
        <dbReference type="Google" id="ProtNLM"/>
    </source>
</evidence>
<feature type="region of interest" description="Disordered" evidence="1">
    <location>
        <begin position="173"/>
        <end position="195"/>
    </location>
</feature>
<feature type="compositionally biased region" description="Basic and acidic residues" evidence="1">
    <location>
        <begin position="180"/>
        <end position="191"/>
    </location>
</feature>
<dbReference type="AlphaFoldDB" id="A0A518BDC9"/>
<accession>A0A518BDC9</accession>
<dbReference type="RefSeq" id="WP_145061194.1">
    <property type="nucleotide sequence ID" value="NZ_CP036287.1"/>
</dbReference>
<reference evidence="2 3" key="1">
    <citation type="submission" date="2019-02" db="EMBL/GenBank/DDBJ databases">
        <title>Deep-cultivation of Planctomycetes and their phenomic and genomic characterization uncovers novel biology.</title>
        <authorList>
            <person name="Wiegand S."/>
            <person name="Jogler M."/>
            <person name="Boedeker C."/>
            <person name="Pinto D."/>
            <person name="Vollmers J."/>
            <person name="Rivas-Marin E."/>
            <person name="Kohn T."/>
            <person name="Peeters S.H."/>
            <person name="Heuer A."/>
            <person name="Rast P."/>
            <person name="Oberbeckmann S."/>
            <person name="Bunk B."/>
            <person name="Jeske O."/>
            <person name="Meyerdierks A."/>
            <person name="Storesund J.E."/>
            <person name="Kallscheuer N."/>
            <person name="Luecker S."/>
            <person name="Lage O.M."/>
            <person name="Pohl T."/>
            <person name="Merkel B.J."/>
            <person name="Hornburger P."/>
            <person name="Mueller R.-W."/>
            <person name="Bruemmer F."/>
            <person name="Labrenz M."/>
            <person name="Spormann A.M."/>
            <person name="Op den Camp H."/>
            <person name="Overmann J."/>
            <person name="Amann R."/>
            <person name="Jetten M.S.M."/>
            <person name="Mascher T."/>
            <person name="Medema M.H."/>
            <person name="Devos D.P."/>
            <person name="Kaster A.-K."/>
            <person name="Ovreas L."/>
            <person name="Rohde M."/>
            <person name="Galperin M.Y."/>
            <person name="Jogler C."/>
        </authorList>
    </citation>
    <scope>NUCLEOTIDE SEQUENCE [LARGE SCALE GENOMIC DNA]</scope>
    <source>
        <strain evidence="2 3">Pla133</strain>
    </source>
</reference>
<gene>
    <name evidence="2" type="ORF">Pla133_00510</name>
</gene>
<dbReference type="Proteomes" id="UP000316921">
    <property type="component" value="Chromosome"/>
</dbReference>